<evidence type="ECO:0000313" key="1">
    <source>
        <dbReference type="EMBL" id="GGK46385.1"/>
    </source>
</evidence>
<dbReference type="Gene3D" id="3.40.1580.10">
    <property type="entry name" value="SMI1/KNR4-like"/>
    <property type="match status" value="1"/>
</dbReference>
<gene>
    <name evidence="1" type="ORF">GCM10010126_02620</name>
</gene>
<dbReference type="AlphaFoldDB" id="A0AA37F274"/>
<name>A0AA37F274_9ACTN</name>
<reference evidence="1" key="1">
    <citation type="journal article" date="2014" name="Int. J. Syst. Evol. Microbiol.">
        <title>Complete genome sequence of Corynebacterium casei LMG S-19264T (=DSM 44701T), isolated from a smear-ripened cheese.</title>
        <authorList>
            <consortium name="US DOE Joint Genome Institute (JGI-PGF)"/>
            <person name="Walter F."/>
            <person name="Albersmeier A."/>
            <person name="Kalinowski J."/>
            <person name="Ruckert C."/>
        </authorList>
    </citation>
    <scope>NUCLEOTIDE SEQUENCE</scope>
    <source>
        <strain evidence="1">JCM 3093</strain>
    </source>
</reference>
<evidence type="ECO:0008006" key="3">
    <source>
        <dbReference type="Google" id="ProtNLM"/>
    </source>
</evidence>
<dbReference type="SUPFAM" id="SSF160631">
    <property type="entry name" value="SMI1/KNR4-like"/>
    <property type="match status" value="1"/>
</dbReference>
<dbReference type="InterPro" id="IPR037883">
    <property type="entry name" value="Knr4/Smi1-like_sf"/>
</dbReference>
<protein>
    <recommendedName>
        <fullName evidence="3">Knr4/Smi1-like domain-containing protein</fullName>
    </recommendedName>
</protein>
<dbReference type="EMBL" id="BMQD01000001">
    <property type="protein sequence ID" value="GGK46385.1"/>
    <property type="molecule type" value="Genomic_DNA"/>
</dbReference>
<accession>A0AA37F274</accession>
<proteinExistence type="predicted"/>
<reference evidence="1" key="2">
    <citation type="submission" date="2022-09" db="EMBL/GenBank/DDBJ databases">
        <authorList>
            <person name="Sun Q."/>
            <person name="Ohkuma M."/>
        </authorList>
    </citation>
    <scope>NUCLEOTIDE SEQUENCE</scope>
    <source>
        <strain evidence="1">JCM 3093</strain>
    </source>
</reference>
<sequence length="189" mass="21598">MTGPPGETAGAALARLNEFNNALHGSDWIYQVEYRPVGAHALVEAEHYLKTTLPPSYVRLLSAYGLPLLRYGKDGRPGPLLLEPGELRRGDFYLWEEDYLDHVPVEERDAVMDRLRNSVSFRRPDEGADNYDMFRTDMVNADGEMPVTSYQHDMVYVDPERFATFDRYIAALVDKYNRKQAAAGPDYFQ</sequence>
<organism evidence="1 2">
    <name type="scientific">Planomonospora parontospora</name>
    <dbReference type="NCBI Taxonomy" id="58119"/>
    <lineage>
        <taxon>Bacteria</taxon>
        <taxon>Bacillati</taxon>
        <taxon>Actinomycetota</taxon>
        <taxon>Actinomycetes</taxon>
        <taxon>Streptosporangiales</taxon>
        <taxon>Streptosporangiaceae</taxon>
        <taxon>Planomonospora</taxon>
    </lineage>
</organism>
<comment type="caution">
    <text evidence="1">The sequence shown here is derived from an EMBL/GenBank/DDBJ whole genome shotgun (WGS) entry which is preliminary data.</text>
</comment>
<dbReference type="Proteomes" id="UP000627984">
    <property type="component" value="Unassembled WGS sequence"/>
</dbReference>
<evidence type="ECO:0000313" key="2">
    <source>
        <dbReference type="Proteomes" id="UP000627984"/>
    </source>
</evidence>